<dbReference type="Gene3D" id="3.30.70.60">
    <property type="match status" value="1"/>
</dbReference>
<evidence type="ECO:0000313" key="3">
    <source>
        <dbReference type="Proteomes" id="UP000290649"/>
    </source>
</evidence>
<dbReference type="OrthoDB" id="2427034at2"/>
<comment type="caution">
    <text evidence="2">The sequence shown here is derived from an EMBL/GenBank/DDBJ whole genome shotgun (WGS) entry which is preliminary data.</text>
</comment>
<sequence length="236" mass="26617">MNRESLRNNSILILINSLVVISLIAAYFLFIPPLNQSINAAEEQLKFEKALLEAVEKNVYVPISLSDVDVKTLQRKVPVLPLVDQFILDLEKAEVFSDSFITSYSFATSEYSGTGLQTEGVEEEVGQAPMGVEKVTVNMSVISPGFEELVQFLERIERLQRVTKVDSLSFTGYPEVTLLEQTGDDITFSVSISTFYLPELEEFSEYLPVLAYPQDNQKYNPLFYRVKGEKASETDE</sequence>
<evidence type="ECO:0000313" key="2">
    <source>
        <dbReference type="EMBL" id="RXI98410.1"/>
    </source>
</evidence>
<keyword evidence="1" id="KW-0812">Transmembrane</keyword>
<dbReference type="Proteomes" id="UP000290649">
    <property type="component" value="Unassembled WGS sequence"/>
</dbReference>
<keyword evidence="1" id="KW-1133">Transmembrane helix</keyword>
<evidence type="ECO:0008006" key="4">
    <source>
        <dbReference type="Google" id="ProtNLM"/>
    </source>
</evidence>
<feature type="transmembrane region" description="Helical" evidence="1">
    <location>
        <begin position="12"/>
        <end position="30"/>
    </location>
</feature>
<proteinExistence type="predicted"/>
<accession>A0A4Q0VSL3</accession>
<dbReference type="AlphaFoldDB" id="A0A4Q0VSL3"/>
<organism evidence="2 3">
    <name type="scientific">Anaerobacillus alkaliphilus</name>
    <dbReference type="NCBI Taxonomy" id="1548597"/>
    <lineage>
        <taxon>Bacteria</taxon>
        <taxon>Bacillati</taxon>
        <taxon>Bacillota</taxon>
        <taxon>Bacilli</taxon>
        <taxon>Bacillales</taxon>
        <taxon>Bacillaceae</taxon>
        <taxon>Anaerobacillus</taxon>
    </lineage>
</organism>
<reference evidence="2 3" key="1">
    <citation type="journal article" date="2019" name="Int. J. Syst. Evol. Microbiol.">
        <title>Anaerobacillus alkaliphilus sp. nov., a novel alkaliphilic and moderately halophilic bacterium.</title>
        <authorList>
            <person name="Borsodi A.K."/>
            <person name="Aszalos J.M."/>
            <person name="Bihari P."/>
            <person name="Nagy I."/>
            <person name="Schumann P."/>
            <person name="Sproer C."/>
            <person name="Kovacs A.L."/>
            <person name="Boka K."/>
            <person name="Dobosy P."/>
            <person name="Ovari M."/>
            <person name="Szili-Kovacs T."/>
            <person name="Toth E."/>
        </authorList>
    </citation>
    <scope>NUCLEOTIDE SEQUENCE [LARGE SCALE GENOMIC DNA]</scope>
    <source>
        <strain evidence="2 3">B16-10</strain>
    </source>
</reference>
<gene>
    <name evidence="2" type="ORF">DS745_18975</name>
</gene>
<dbReference type="EMBL" id="QOUX01000046">
    <property type="protein sequence ID" value="RXI98410.1"/>
    <property type="molecule type" value="Genomic_DNA"/>
</dbReference>
<keyword evidence="3" id="KW-1185">Reference proteome</keyword>
<name>A0A4Q0VSL3_9BACI</name>
<keyword evidence="1" id="KW-0472">Membrane</keyword>
<protein>
    <recommendedName>
        <fullName evidence="4">Pilus assembly protein PilO</fullName>
    </recommendedName>
</protein>
<dbReference type="RefSeq" id="WP_129079766.1">
    <property type="nucleotide sequence ID" value="NZ_QOUX01000046.1"/>
</dbReference>
<dbReference type="InterPro" id="IPR014717">
    <property type="entry name" value="Transl_elong_EF1B/ribsomal_bS6"/>
</dbReference>
<evidence type="ECO:0000256" key="1">
    <source>
        <dbReference type="SAM" id="Phobius"/>
    </source>
</evidence>